<evidence type="ECO:0000313" key="5">
    <source>
        <dbReference type="Proteomes" id="UP001595867"/>
    </source>
</evidence>
<dbReference type="PROSITE" id="PS50194">
    <property type="entry name" value="FILAMIN_REPEAT"/>
    <property type="match status" value="1"/>
</dbReference>
<feature type="domain" description="Peptidase C-terminal archaeal/bacterial" evidence="3">
    <location>
        <begin position="481"/>
        <end position="547"/>
    </location>
</feature>
<dbReference type="InterPro" id="IPR017868">
    <property type="entry name" value="Filamin/ABP280_repeat-like"/>
</dbReference>
<gene>
    <name evidence="4" type="ORF">ACFO0C_34445</name>
</gene>
<sequence>MRILRRLSAALTAAVVIVSLSGAASHPFPGYDTRRLTLGAEAVSTNRAIFEVTEGDRLAVVLRRGTIPADTRPEVVVRTPDGTEAARSPWSETLAVATFNVWTSGTWSAEVVSPGSGTGTLQLVGSTRRTTTVNGTPITLRVTKPGERAYVTFPVTAGRSFTVAARSEDQVAEWDLDLTVRDPGGHDLGTLEEPDLESSASSRDLTAAATGTYSMELTGSDDTVGAVTVFVTSPAEPKSVTVNGPDAQLTLTKPGERALLAVPATAGQRLTVVARAAGMADVRLLRLGVQGPGGSPESLQGAEGRQSWTAVGFLAHRTGTHLITVDPEGWSTGRVDVAVLQPVTVTAKAGGPAVELNLDRPGRTGTVVVTTGAGEHLTALITSADVEPAGEHTDVVIRSPYRSVIGSASLGAGVRADYGDAAFTTRTAGAQTIEIIPGGALTDSLPTGRYTVRVAGSSTVAAKVGGPAVTARTPTPGGRAFVRFDAAAGQWLDLVVRPEKATGETGDLALIAPDGDELDRYSYDAVADTEGTKISFTAPAAGTYLLAADPYEDRAGAVTVRITEHQVRGPAPDPPEAF</sequence>
<protein>
    <submittedName>
        <fullName evidence="4">PPC domain-containing protein</fullName>
    </submittedName>
</protein>
<reference evidence="5" key="1">
    <citation type="journal article" date="2019" name="Int. J. Syst. Evol. Microbiol.">
        <title>The Global Catalogue of Microorganisms (GCM) 10K type strain sequencing project: providing services to taxonomists for standard genome sequencing and annotation.</title>
        <authorList>
            <consortium name="The Broad Institute Genomics Platform"/>
            <consortium name="The Broad Institute Genome Sequencing Center for Infectious Disease"/>
            <person name="Wu L."/>
            <person name="Ma J."/>
        </authorList>
    </citation>
    <scope>NUCLEOTIDE SEQUENCE [LARGE SCALE GENOMIC DNA]</scope>
    <source>
        <strain evidence="5">TBRC 5832</strain>
    </source>
</reference>
<dbReference type="Proteomes" id="UP001595867">
    <property type="component" value="Unassembled WGS sequence"/>
</dbReference>
<comment type="caution">
    <text evidence="4">The sequence shown here is derived from an EMBL/GenBank/DDBJ whole genome shotgun (WGS) entry which is preliminary data.</text>
</comment>
<evidence type="ECO:0000256" key="2">
    <source>
        <dbReference type="SAM" id="SignalP"/>
    </source>
</evidence>
<feature type="chain" id="PRO_5045849041" evidence="2">
    <location>
        <begin position="24"/>
        <end position="578"/>
    </location>
</feature>
<name>A0ABV8J1M3_9ACTN</name>
<dbReference type="EMBL" id="JBHSBL010000024">
    <property type="protein sequence ID" value="MFC4070056.1"/>
    <property type="molecule type" value="Genomic_DNA"/>
</dbReference>
<organism evidence="4 5">
    <name type="scientific">Actinoplanes subglobosus</name>
    <dbReference type="NCBI Taxonomy" id="1547892"/>
    <lineage>
        <taxon>Bacteria</taxon>
        <taxon>Bacillati</taxon>
        <taxon>Actinomycetota</taxon>
        <taxon>Actinomycetes</taxon>
        <taxon>Micromonosporales</taxon>
        <taxon>Micromonosporaceae</taxon>
        <taxon>Actinoplanes</taxon>
    </lineage>
</organism>
<feature type="signal peptide" evidence="2">
    <location>
        <begin position="1"/>
        <end position="23"/>
    </location>
</feature>
<dbReference type="Gene3D" id="2.60.120.380">
    <property type="match status" value="1"/>
</dbReference>
<dbReference type="RefSeq" id="WP_378070948.1">
    <property type="nucleotide sequence ID" value="NZ_JBHSBL010000024.1"/>
</dbReference>
<evidence type="ECO:0000256" key="1">
    <source>
        <dbReference type="SAM" id="MobiDB-lite"/>
    </source>
</evidence>
<proteinExistence type="predicted"/>
<dbReference type="InterPro" id="IPR007280">
    <property type="entry name" value="Peptidase_C_arc/bac"/>
</dbReference>
<evidence type="ECO:0000259" key="3">
    <source>
        <dbReference type="Pfam" id="PF04151"/>
    </source>
</evidence>
<feature type="region of interest" description="Disordered" evidence="1">
    <location>
        <begin position="183"/>
        <end position="203"/>
    </location>
</feature>
<evidence type="ECO:0000313" key="4">
    <source>
        <dbReference type="EMBL" id="MFC4070056.1"/>
    </source>
</evidence>
<accession>A0ABV8J1M3</accession>
<dbReference type="Pfam" id="PF04151">
    <property type="entry name" value="PPC"/>
    <property type="match status" value="1"/>
</dbReference>
<keyword evidence="5" id="KW-1185">Reference proteome</keyword>
<keyword evidence="2" id="KW-0732">Signal</keyword>